<feature type="compositionally biased region" description="Basic and acidic residues" evidence="2">
    <location>
        <begin position="900"/>
        <end position="910"/>
    </location>
</feature>
<name>A0A225W2A0_9STRA</name>
<keyword evidence="4" id="KW-1185">Reference proteome</keyword>
<proteinExistence type="predicted"/>
<evidence type="ECO:0000313" key="4">
    <source>
        <dbReference type="Proteomes" id="UP000198211"/>
    </source>
</evidence>
<evidence type="ECO:0000256" key="2">
    <source>
        <dbReference type="SAM" id="MobiDB-lite"/>
    </source>
</evidence>
<feature type="region of interest" description="Disordered" evidence="2">
    <location>
        <begin position="900"/>
        <end position="998"/>
    </location>
</feature>
<feature type="coiled-coil region" evidence="1">
    <location>
        <begin position="12"/>
        <end position="46"/>
    </location>
</feature>
<feature type="region of interest" description="Disordered" evidence="2">
    <location>
        <begin position="256"/>
        <end position="326"/>
    </location>
</feature>
<evidence type="ECO:0000313" key="3">
    <source>
        <dbReference type="EMBL" id="OWZ11524.1"/>
    </source>
</evidence>
<reference evidence="4" key="1">
    <citation type="submission" date="2017-03" db="EMBL/GenBank/DDBJ databases">
        <title>Phytopthora megakarya and P. palmivora, two closely related causual agents of cacao black pod achieved similar genome size and gene model numbers by different mechanisms.</title>
        <authorList>
            <person name="Ali S."/>
            <person name="Shao J."/>
            <person name="Larry D.J."/>
            <person name="Kronmiller B."/>
            <person name="Shen D."/>
            <person name="Strem M.D."/>
            <person name="Melnick R.L."/>
            <person name="Guiltinan M.J."/>
            <person name="Tyler B.M."/>
            <person name="Meinhardt L.W."/>
            <person name="Bailey B.A."/>
        </authorList>
    </citation>
    <scope>NUCLEOTIDE SEQUENCE [LARGE SCALE GENOMIC DNA]</scope>
    <source>
        <strain evidence="4">zdho120</strain>
    </source>
</reference>
<accession>A0A225W2A0</accession>
<feature type="compositionally biased region" description="Basic and acidic residues" evidence="2">
    <location>
        <begin position="936"/>
        <end position="945"/>
    </location>
</feature>
<feature type="compositionally biased region" description="Acidic residues" evidence="2">
    <location>
        <begin position="256"/>
        <end position="268"/>
    </location>
</feature>
<keyword evidence="1" id="KW-0175">Coiled coil</keyword>
<sequence length="998" mass="112445">MTARTRFFHKVEEGLKRKTQTLQDENARLRAELRTAHDAQEAAESRADDNVLDQDDLLDFLMRDERGRCKLEFDVTEERQMRPKEHRPRDDIPCGPDTDLDSAMEADAKKRVPDGLLWDDLRQDVRSLMLTGLTYEEALKLLRGDEPIHHLLPGYMVQLMLAQMMDWGTLDFTSWSKYVPESNYLDAERIWIVDGRGLEKWPSLDKCYRKLQKLKDVAAEVEMINGAFSESSDDEIQVPSFSLKPGAEEADNALEVRDETEDLDDGADEVPTNANDAGPKTASQASSETRRPSPTSGKKLKATSRTPDTKVTKRVKTNTGRAKGARHPTDLAIRDFQSLSEDELLIIEVCHRDVTSTFRIFGIKMRFSDKVQTLGFPYYEPHKHETKYLKDRWSMEAWDGFLGVVRVKKSGTKGHRETTSRRNSSEASAYGSQFYFHRVRDRSKGVLRGIREYLESKEEHAEGWWYILHWSTISMEDDRAKELHLWCRKCRETLVRNFLILVQRLEKLEKFPKTLWSEPGFSWNWTNENLRVHSGQMLRVKLRVWHTYQRHSNSNSTVEVLGVSGPDVPEQASVGGAVKFESPAVDGTSEKSQLGHDVIEVDALEEKAIPGETPTIKLEGPLSTVKDEAASDVLVPNVEAASRMQVPSSTQETVGLIAVDDAGASENSVSPNLVKLYVDDQVRRWEQVSLEFVMSPMIDLRMPSQPEWCSPLKEVSPNLKVAWVPKSLKLSSLPAGMVFAAQGGVAQPKSSLGAQVTQGVLAVVDISEAHPQTKVKPERRLPEPSSINAVDQAFQAIQMLAARPGVVKSVTIPIVEAPTASVQVPTGPAEAVPNEATTYEVVRALKAAETQFEERWQRREAEDEKTKESWATNLQKSLNDQWESVMSAQMQHLQEEITSLKEARNQDQKANRRIAKTSGSRVKSRQTEAKSTGVARSEDKEPPKKELRKKPSRQDEEPSGPSLSGESSEEDDIPSDSDGLKDRENWEAALWSVPVNED</sequence>
<comment type="caution">
    <text evidence="3">The sequence shown here is derived from an EMBL/GenBank/DDBJ whole genome shotgun (WGS) entry which is preliminary data.</text>
</comment>
<dbReference type="EMBL" id="NBNE01002101">
    <property type="protein sequence ID" value="OWZ11524.1"/>
    <property type="molecule type" value="Genomic_DNA"/>
</dbReference>
<gene>
    <name evidence="3" type="ORF">PHMEG_00015442</name>
</gene>
<dbReference type="Proteomes" id="UP000198211">
    <property type="component" value="Unassembled WGS sequence"/>
</dbReference>
<dbReference type="AlphaFoldDB" id="A0A225W2A0"/>
<organism evidence="3 4">
    <name type="scientific">Phytophthora megakarya</name>
    <dbReference type="NCBI Taxonomy" id="4795"/>
    <lineage>
        <taxon>Eukaryota</taxon>
        <taxon>Sar</taxon>
        <taxon>Stramenopiles</taxon>
        <taxon>Oomycota</taxon>
        <taxon>Peronosporomycetes</taxon>
        <taxon>Peronosporales</taxon>
        <taxon>Peronosporaceae</taxon>
        <taxon>Phytophthora</taxon>
    </lineage>
</organism>
<evidence type="ECO:0000256" key="1">
    <source>
        <dbReference type="SAM" id="Coils"/>
    </source>
</evidence>
<protein>
    <submittedName>
        <fullName evidence="3">Uncharacterized protein</fullName>
    </submittedName>
</protein>
<feature type="compositionally biased region" description="Polar residues" evidence="2">
    <location>
        <begin position="281"/>
        <end position="296"/>
    </location>
</feature>